<dbReference type="Proteomes" id="UP000675881">
    <property type="component" value="Chromosome 3"/>
</dbReference>
<evidence type="ECO:0000313" key="1">
    <source>
        <dbReference type="EMBL" id="CAF2888381.1"/>
    </source>
</evidence>
<gene>
    <name evidence="1" type="ORF">LSAA_7459</name>
</gene>
<dbReference type="AlphaFoldDB" id="A0A7R8CUV6"/>
<sequence length="161" mass="18750">MGNTCTISDYDKMKKIKFETIYKARGKQFLAWRRKILEGYLTSTYNGISISQQRLPTLMSEKNSIFSIPHYGKCKFGFSGSGLRKNSISSEILKFKLSDLISLRLYAIKNDIEAIEDVMEFIREFFNVQEPRAVMLDLCPFGYRIPAQQKEYEGYLKKICH</sequence>
<accession>A0A7R8CUV6</accession>
<dbReference type="OrthoDB" id="41532at2759"/>
<proteinExistence type="predicted"/>
<reference evidence="1" key="1">
    <citation type="submission" date="2021-02" db="EMBL/GenBank/DDBJ databases">
        <authorList>
            <person name="Bekaert M."/>
        </authorList>
    </citation>
    <scope>NUCLEOTIDE SEQUENCE</scope>
    <source>
        <strain evidence="1">IoA-00</strain>
    </source>
</reference>
<name>A0A7R8CUV6_LEPSM</name>
<organism evidence="1 2">
    <name type="scientific">Lepeophtheirus salmonis</name>
    <name type="common">Salmon louse</name>
    <name type="synonym">Caligus salmonis</name>
    <dbReference type="NCBI Taxonomy" id="72036"/>
    <lineage>
        <taxon>Eukaryota</taxon>
        <taxon>Metazoa</taxon>
        <taxon>Ecdysozoa</taxon>
        <taxon>Arthropoda</taxon>
        <taxon>Crustacea</taxon>
        <taxon>Multicrustacea</taxon>
        <taxon>Hexanauplia</taxon>
        <taxon>Copepoda</taxon>
        <taxon>Siphonostomatoida</taxon>
        <taxon>Caligidae</taxon>
        <taxon>Lepeophtheirus</taxon>
    </lineage>
</organism>
<keyword evidence="2" id="KW-1185">Reference proteome</keyword>
<dbReference type="EMBL" id="HG994582">
    <property type="protein sequence ID" value="CAF2888381.1"/>
    <property type="molecule type" value="Genomic_DNA"/>
</dbReference>
<protein>
    <submittedName>
        <fullName evidence="1">(salmon louse) hypothetical protein</fullName>
    </submittedName>
</protein>
<evidence type="ECO:0000313" key="2">
    <source>
        <dbReference type="Proteomes" id="UP000675881"/>
    </source>
</evidence>